<dbReference type="PANTHER" id="PTHR43685">
    <property type="entry name" value="GLYCOSYLTRANSFERASE"/>
    <property type="match status" value="1"/>
</dbReference>
<feature type="transmembrane region" description="Helical" evidence="1">
    <location>
        <begin position="269"/>
        <end position="289"/>
    </location>
</feature>
<evidence type="ECO:0000313" key="3">
    <source>
        <dbReference type="EMBL" id="SPP63634.1"/>
    </source>
</evidence>
<organism evidence="3 4">
    <name type="scientific">Nitrospira lenta</name>
    <dbReference type="NCBI Taxonomy" id="1436998"/>
    <lineage>
        <taxon>Bacteria</taxon>
        <taxon>Pseudomonadati</taxon>
        <taxon>Nitrospirota</taxon>
        <taxon>Nitrospiria</taxon>
        <taxon>Nitrospirales</taxon>
        <taxon>Nitrospiraceae</taxon>
        <taxon>Nitrospira</taxon>
    </lineage>
</organism>
<name>A0A330L1X4_9BACT</name>
<dbReference type="InterPro" id="IPR050834">
    <property type="entry name" value="Glycosyltransf_2"/>
</dbReference>
<dbReference type="Gene3D" id="3.90.550.10">
    <property type="entry name" value="Spore Coat Polysaccharide Biosynthesis Protein SpsA, Chain A"/>
    <property type="match status" value="1"/>
</dbReference>
<keyword evidence="1" id="KW-0472">Membrane</keyword>
<sequence>MKKERPFISIVIPTYNRPDQLAVCLRACSRLDYPHDRFEVIVVDDGGLTPLDEVVKPFQGVLTLTLLRQENAGPATARNKGAIEASGDFLIFTDDDCAPAPNWLETLAVRFAASPDSAVGGETYNALTQNLYSAASQLLVSYLLAYYSGAPERVRFFPSCNLAFPAKPFRDIGGFDLSFPRSAGEDRELCDRWQHRGYRLMYAPEAVVYHAHHLTAKTFLRQHFHYGGGAYYYHRLRARQRQQPMKVESPGFYVKMLAYPFGKIPFGKAMLVVPLLVVAQAVNAVGFFWERARGKKRMTGLQYPAI</sequence>
<dbReference type="Proteomes" id="UP000248168">
    <property type="component" value="Unassembled WGS sequence"/>
</dbReference>
<feature type="domain" description="Glycosyltransferase 2-like" evidence="2">
    <location>
        <begin position="9"/>
        <end position="130"/>
    </location>
</feature>
<dbReference type="InterPro" id="IPR001173">
    <property type="entry name" value="Glyco_trans_2-like"/>
</dbReference>
<proteinExistence type="predicted"/>
<accession>A0A330L1X4</accession>
<keyword evidence="1" id="KW-0812">Transmembrane</keyword>
<evidence type="ECO:0000259" key="2">
    <source>
        <dbReference type="Pfam" id="PF00535"/>
    </source>
</evidence>
<keyword evidence="1" id="KW-1133">Transmembrane helix</keyword>
<gene>
    <name evidence="3" type="ORF">NITLEN_10720</name>
</gene>
<dbReference type="PANTHER" id="PTHR43685:SF3">
    <property type="entry name" value="SLR2126 PROTEIN"/>
    <property type="match status" value="1"/>
</dbReference>
<dbReference type="RefSeq" id="WP_121988137.1">
    <property type="nucleotide sequence ID" value="NZ_OUNR01000001.1"/>
</dbReference>
<dbReference type="GO" id="GO:0016740">
    <property type="term" value="F:transferase activity"/>
    <property type="evidence" value="ECO:0007669"/>
    <property type="project" value="UniProtKB-KW"/>
</dbReference>
<keyword evidence="3" id="KW-0808">Transferase</keyword>
<dbReference type="Pfam" id="PF00535">
    <property type="entry name" value="Glycos_transf_2"/>
    <property type="match status" value="1"/>
</dbReference>
<dbReference type="InParanoid" id="A0A330L1X4"/>
<reference evidence="4" key="1">
    <citation type="submission" date="2018-04" db="EMBL/GenBank/DDBJ databases">
        <authorList>
            <person name="Lucker S."/>
            <person name="Sakoula D."/>
        </authorList>
    </citation>
    <scope>NUCLEOTIDE SEQUENCE [LARGE SCALE GENOMIC DNA]</scope>
</reference>
<dbReference type="EMBL" id="OUNR01000001">
    <property type="protein sequence ID" value="SPP63634.1"/>
    <property type="molecule type" value="Genomic_DNA"/>
</dbReference>
<protein>
    <submittedName>
        <fullName evidence="3">Putative glycosyltransferase</fullName>
    </submittedName>
</protein>
<dbReference type="AlphaFoldDB" id="A0A330L1X4"/>
<evidence type="ECO:0000313" key="4">
    <source>
        <dbReference type="Proteomes" id="UP000248168"/>
    </source>
</evidence>
<evidence type="ECO:0000256" key="1">
    <source>
        <dbReference type="SAM" id="Phobius"/>
    </source>
</evidence>
<keyword evidence="4" id="KW-1185">Reference proteome</keyword>
<dbReference type="InterPro" id="IPR029044">
    <property type="entry name" value="Nucleotide-diphossugar_trans"/>
</dbReference>
<dbReference type="OrthoDB" id="153025at2"/>
<dbReference type="SUPFAM" id="SSF53448">
    <property type="entry name" value="Nucleotide-diphospho-sugar transferases"/>
    <property type="match status" value="1"/>
</dbReference>